<evidence type="ECO:0000313" key="1">
    <source>
        <dbReference type="EMBL" id="ANE04623.1"/>
    </source>
</evidence>
<name>A0A172QV83_9CORY</name>
<organism evidence="1 2">
    <name type="scientific">Corynebacterium crudilactis</name>
    <dbReference type="NCBI Taxonomy" id="1652495"/>
    <lineage>
        <taxon>Bacteria</taxon>
        <taxon>Bacillati</taxon>
        <taxon>Actinomycetota</taxon>
        <taxon>Actinomycetes</taxon>
        <taxon>Mycobacteriales</taxon>
        <taxon>Corynebacteriaceae</taxon>
        <taxon>Corynebacterium</taxon>
    </lineage>
</organism>
<sequence>MSYFSYWDPHGPENQINFEIAQMEIQRWSLLIPNPEADASTLIVELRTIVKGFVPMCSSLEVLDG</sequence>
<protein>
    <submittedName>
        <fullName evidence="1">Uncharacterized protein</fullName>
    </submittedName>
</protein>
<reference evidence="1 2" key="1">
    <citation type="submission" date="2016-05" db="EMBL/GenBank/DDBJ databases">
        <title>Complete genome sequence of Corynebacterium crudilactis, a new Corynebacterium species isolated from raw cow's milk.</title>
        <authorList>
            <person name="Christian R."/>
            <person name="Zimmermann J."/>
            <person name="Lipski A."/>
            <person name="Kalinowski J."/>
        </authorList>
    </citation>
    <scope>NUCLEOTIDE SEQUENCE [LARGE SCALE GENOMIC DNA]</scope>
    <source>
        <strain evidence="1 2">JZ16</strain>
    </source>
</reference>
<dbReference type="Proteomes" id="UP000076929">
    <property type="component" value="Chromosome"/>
</dbReference>
<gene>
    <name evidence="1" type="ORF">ccrud_10680</name>
</gene>
<accession>A0A172QV83</accession>
<dbReference type="EMBL" id="CP015622">
    <property type="protein sequence ID" value="ANE04623.1"/>
    <property type="molecule type" value="Genomic_DNA"/>
</dbReference>
<dbReference type="AlphaFoldDB" id="A0A172QV83"/>
<keyword evidence="2" id="KW-1185">Reference proteome</keyword>
<dbReference type="KEGG" id="ccjz:ccrud_10680"/>
<dbReference type="STRING" id="1652495.ccrud_10680"/>
<dbReference type="RefSeq" id="WP_066567383.1">
    <property type="nucleotide sequence ID" value="NZ_CP015622.1"/>
</dbReference>
<proteinExistence type="predicted"/>
<evidence type="ECO:0000313" key="2">
    <source>
        <dbReference type="Proteomes" id="UP000076929"/>
    </source>
</evidence>